<evidence type="ECO:0000313" key="2">
    <source>
        <dbReference type="Proteomes" id="UP001501803"/>
    </source>
</evidence>
<proteinExistence type="predicted"/>
<comment type="caution">
    <text evidence="1">The sequence shown here is derived from an EMBL/GenBank/DDBJ whole genome shotgun (WGS) entry which is preliminary data.</text>
</comment>
<evidence type="ECO:0008006" key="3">
    <source>
        <dbReference type="Google" id="ProtNLM"/>
    </source>
</evidence>
<evidence type="ECO:0000313" key="1">
    <source>
        <dbReference type="EMBL" id="GAA3882010.1"/>
    </source>
</evidence>
<reference evidence="2" key="1">
    <citation type="journal article" date="2019" name="Int. J. Syst. Evol. Microbiol.">
        <title>The Global Catalogue of Microorganisms (GCM) 10K type strain sequencing project: providing services to taxonomists for standard genome sequencing and annotation.</title>
        <authorList>
            <consortium name="The Broad Institute Genomics Platform"/>
            <consortium name="The Broad Institute Genome Sequencing Center for Infectious Disease"/>
            <person name="Wu L."/>
            <person name="Ma J."/>
        </authorList>
    </citation>
    <scope>NUCLEOTIDE SEQUENCE [LARGE SCALE GENOMIC DNA]</scope>
    <source>
        <strain evidence="2">JCM 17021</strain>
    </source>
</reference>
<organism evidence="1 2">
    <name type="scientific">Leifsonia kafniensis</name>
    <dbReference type="NCBI Taxonomy" id="475957"/>
    <lineage>
        <taxon>Bacteria</taxon>
        <taxon>Bacillati</taxon>
        <taxon>Actinomycetota</taxon>
        <taxon>Actinomycetes</taxon>
        <taxon>Micrococcales</taxon>
        <taxon>Microbacteriaceae</taxon>
        <taxon>Leifsonia</taxon>
    </lineage>
</organism>
<keyword evidence="2" id="KW-1185">Reference proteome</keyword>
<dbReference type="Proteomes" id="UP001501803">
    <property type="component" value="Unassembled WGS sequence"/>
</dbReference>
<dbReference type="EMBL" id="BAABCN010000007">
    <property type="protein sequence ID" value="GAA3882010.1"/>
    <property type="molecule type" value="Genomic_DNA"/>
</dbReference>
<accession>A0ABP7KPN9</accession>
<protein>
    <recommendedName>
        <fullName evidence="3">Transposase</fullName>
    </recommendedName>
</protein>
<gene>
    <name evidence="1" type="ORF">GCM10022381_25330</name>
</gene>
<name>A0ABP7KPN9_9MICO</name>
<sequence length="85" mass="9225">MQLTDPVAGQLTRVFLFVGCVPFSRYAFVEPTPCSKAPGCAQVAMFDWFGGSVPRVMPDNLKTGVIKHPEEGEAVLNKHPHPLAS</sequence>